<dbReference type="InterPro" id="IPR023155">
    <property type="entry name" value="Cyt_c-552/4"/>
</dbReference>
<proteinExistence type="predicted"/>
<name>A0A1T4WT79_9BACT</name>
<feature type="domain" description="Cytochrome c-552/4" evidence="2">
    <location>
        <begin position="36"/>
        <end position="109"/>
    </location>
</feature>
<feature type="signal peptide" evidence="1">
    <location>
        <begin position="1"/>
        <end position="24"/>
    </location>
</feature>
<keyword evidence="4" id="KW-1185">Reference proteome</keyword>
<dbReference type="AlphaFoldDB" id="A0A1T4WT79"/>
<evidence type="ECO:0000313" key="3">
    <source>
        <dbReference type="EMBL" id="SKA80048.1"/>
    </source>
</evidence>
<dbReference type="RefSeq" id="WP_078685945.1">
    <property type="nucleotide sequence ID" value="NZ_FUYA01000010.1"/>
</dbReference>
<dbReference type="SUPFAM" id="SSF48695">
    <property type="entry name" value="Multiheme cytochromes"/>
    <property type="match status" value="1"/>
</dbReference>
<evidence type="ECO:0000259" key="2">
    <source>
        <dbReference type="Pfam" id="PF13435"/>
    </source>
</evidence>
<organism evidence="3 4">
    <name type="scientific">Desulfobaculum bizertense DSM 18034</name>
    <dbReference type="NCBI Taxonomy" id="1121442"/>
    <lineage>
        <taxon>Bacteria</taxon>
        <taxon>Pseudomonadati</taxon>
        <taxon>Thermodesulfobacteriota</taxon>
        <taxon>Desulfovibrionia</taxon>
        <taxon>Desulfovibrionales</taxon>
        <taxon>Desulfovibrionaceae</taxon>
        <taxon>Desulfobaculum</taxon>
    </lineage>
</organism>
<gene>
    <name evidence="3" type="ORF">SAMN02745702_02605</name>
</gene>
<accession>A0A1T4WT79</accession>
<reference evidence="3 4" key="1">
    <citation type="submission" date="2017-02" db="EMBL/GenBank/DDBJ databases">
        <authorList>
            <person name="Peterson S.W."/>
        </authorList>
    </citation>
    <scope>NUCLEOTIDE SEQUENCE [LARGE SCALE GENOMIC DNA]</scope>
    <source>
        <strain evidence="3 4">DSM 18034</strain>
    </source>
</reference>
<dbReference type="Pfam" id="PF13435">
    <property type="entry name" value="Cytochrome_C554"/>
    <property type="match status" value="1"/>
</dbReference>
<keyword evidence="1" id="KW-0732">Signal</keyword>
<dbReference type="Gene3D" id="1.10.1130.10">
    <property type="entry name" value="Flavocytochrome C3, Chain A"/>
    <property type="match status" value="1"/>
</dbReference>
<feature type="chain" id="PRO_5010530285" evidence="1">
    <location>
        <begin position="25"/>
        <end position="155"/>
    </location>
</feature>
<dbReference type="EMBL" id="FUYA01000010">
    <property type="protein sequence ID" value="SKA80048.1"/>
    <property type="molecule type" value="Genomic_DNA"/>
</dbReference>
<dbReference type="InterPro" id="IPR036280">
    <property type="entry name" value="Multihaem_cyt_sf"/>
</dbReference>
<dbReference type="Proteomes" id="UP000189733">
    <property type="component" value="Unassembled WGS sequence"/>
</dbReference>
<evidence type="ECO:0000256" key="1">
    <source>
        <dbReference type="SAM" id="SignalP"/>
    </source>
</evidence>
<dbReference type="OrthoDB" id="9814800at2"/>
<sequence length="155" mass="16920">MTQSKKLALLIIVFCSGLFFPAYSHGGDTHYVGSRACAECHEKEYANFTKYAKKAHSDQSVKLMASDLTKKELEGCYSCHTTGYGKAGGFISYEETPELGHAGCEVCHGPGATHSEDGDPESITLRPSLKSCETCHSDERVRTFNFKPMLFGGAH</sequence>
<protein>
    <submittedName>
        <fullName evidence="3">Cytochrome c554 and c-prime</fullName>
    </submittedName>
</protein>
<evidence type="ECO:0000313" key="4">
    <source>
        <dbReference type="Proteomes" id="UP000189733"/>
    </source>
</evidence>
<dbReference type="STRING" id="1121442.SAMN02745702_02605"/>